<proteinExistence type="predicted"/>
<protein>
    <submittedName>
        <fullName evidence="1">Uncharacterized protein</fullName>
    </submittedName>
</protein>
<accession>A0A7X6CYQ6</accession>
<dbReference type="RefSeq" id="WP_167968293.1">
    <property type="nucleotide sequence ID" value="NZ_JAAVJD010000021.1"/>
</dbReference>
<feature type="non-terminal residue" evidence="1">
    <location>
        <position position="1"/>
    </location>
</feature>
<reference evidence="1 2" key="1">
    <citation type="submission" date="2020-03" db="EMBL/GenBank/DDBJ databases">
        <title>Draft genome of Streptomyces sp. ventii, isolated from the Axial Seamount in the Pacific Ocean, and resequencing of the two type strains Streptomyces lonarensis strain NCL 716 and Streptomyces bohaiensis strain 11A07.</title>
        <authorList>
            <person name="Loughran R.M."/>
            <person name="Pfannmuller K.M."/>
            <person name="Wasson B.J."/>
            <person name="Deadmond M.C."/>
            <person name="Paddock B.E."/>
            <person name="Koyack M.J."/>
            <person name="Gallegos D.A."/>
            <person name="Mitchell E.A."/>
            <person name="Ushijima B."/>
            <person name="Saw J.H."/>
            <person name="Mcphail K.L."/>
            <person name="Videau P."/>
        </authorList>
    </citation>
    <scope>NUCLEOTIDE SEQUENCE [LARGE SCALE GENOMIC DNA]</scope>
    <source>
        <strain evidence="1 2">NCL716</strain>
    </source>
</reference>
<gene>
    <name evidence="1" type="ORF">HCN56_05235</name>
</gene>
<comment type="caution">
    <text evidence="1">The sequence shown here is derived from an EMBL/GenBank/DDBJ whole genome shotgun (WGS) entry which is preliminary data.</text>
</comment>
<keyword evidence="2" id="KW-1185">Reference proteome</keyword>
<evidence type="ECO:0000313" key="2">
    <source>
        <dbReference type="Proteomes" id="UP000578686"/>
    </source>
</evidence>
<organism evidence="1 2">
    <name type="scientific">Streptomyces lonarensis</name>
    <dbReference type="NCBI Taxonomy" id="700599"/>
    <lineage>
        <taxon>Bacteria</taxon>
        <taxon>Bacillati</taxon>
        <taxon>Actinomycetota</taxon>
        <taxon>Actinomycetes</taxon>
        <taxon>Kitasatosporales</taxon>
        <taxon>Streptomycetaceae</taxon>
        <taxon>Streptomyces</taxon>
    </lineage>
</organism>
<sequence length="64" mass="7173">RELRRGTAGSLRRAADLTARLPELRAATAAELGPHRDRLAERTATAFRRLLRTEHTLARALSRV</sequence>
<dbReference type="AlphaFoldDB" id="A0A7X6CYQ6"/>
<dbReference type="EMBL" id="JAAVJD010000021">
    <property type="protein sequence ID" value="NJQ05002.1"/>
    <property type="molecule type" value="Genomic_DNA"/>
</dbReference>
<evidence type="ECO:0000313" key="1">
    <source>
        <dbReference type="EMBL" id="NJQ05002.1"/>
    </source>
</evidence>
<name>A0A7X6CYQ6_9ACTN</name>
<dbReference type="Proteomes" id="UP000578686">
    <property type="component" value="Unassembled WGS sequence"/>
</dbReference>